<evidence type="ECO:0000313" key="2">
    <source>
        <dbReference type="EMBL" id="EDW80040.1"/>
    </source>
</evidence>
<sequence>MKFYLVCALILSIAFFVATASPIAEDQLPMQGHSHHDHHNVVRSLGVDITAGGATSNKDGEVACCG</sequence>
<evidence type="ECO:0000256" key="1">
    <source>
        <dbReference type="SAM" id="SignalP"/>
    </source>
</evidence>
<organism evidence="2 3">
    <name type="scientific">Drosophila willistoni</name>
    <name type="common">Fruit fly</name>
    <dbReference type="NCBI Taxonomy" id="7260"/>
    <lineage>
        <taxon>Eukaryota</taxon>
        <taxon>Metazoa</taxon>
        <taxon>Ecdysozoa</taxon>
        <taxon>Arthropoda</taxon>
        <taxon>Hexapoda</taxon>
        <taxon>Insecta</taxon>
        <taxon>Pterygota</taxon>
        <taxon>Neoptera</taxon>
        <taxon>Endopterygota</taxon>
        <taxon>Diptera</taxon>
        <taxon>Brachycera</taxon>
        <taxon>Muscomorpha</taxon>
        <taxon>Ephydroidea</taxon>
        <taxon>Drosophilidae</taxon>
        <taxon>Drosophila</taxon>
        <taxon>Sophophora</taxon>
    </lineage>
</organism>
<dbReference type="AlphaFoldDB" id="B4N6Q1"/>
<dbReference type="HOGENOM" id="CLU_2870040_0_0_1"/>
<reference evidence="2 3" key="1">
    <citation type="journal article" date="2007" name="Nature">
        <title>Evolution of genes and genomes on the Drosophila phylogeny.</title>
        <authorList>
            <consortium name="Drosophila 12 Genomes Consortium"/>
            <person name="Clark A.G."/>
            <person name="Eisen M.B."/>
            <person name="Smith D.R."/>
            <person name="Bergman C.M."/>
            <person name="Oliver B."/>
            <person name="Markow T.A."/>
            <person name="Kaufman T.C."/>
            <person name="Kellis M."/>
            <person name="Gelbart W."/>
            <person name="Iyer V.N."/>
            <person name="Pollard D.A."/>
            <person name="Sackton T.B."/>
            <person name="Larracuente A.M."/>
            <person name="Singh N.D."/>
            <person name="Abad J.P."/>
            <person name="Abt D.N."/>
            <person name="Adryan B."/>
            <person name="Aguade M."/>
            <person name="Akashi H."/>
            <person name="Anderson W.W."/>
            <person name="Aquadro C.F."/>
            <person name="Ardell D.H."/>
            <person name="Arguello R."/>
            <person name="Artieri C.G."/>
            <person name="Barbash D.A."/>
            <person name="Barker D."/>
            <person name="Barsanti P."/>
            <person name="Batterham P."/>
            <person name="Batzoglou S."/>
            <person name="Begun D."/>
            <person name="Bhutkar A."/>
            <person name="Blanco E."/>
            <person name="Bosak S.A."/>
            <person name="Bradley R.K."/>
            <person name="Brand A.D."/>
            <person name="Brent M.R."/>
            <person name="Brooks A.N."/>
            <person name="Brown R.H."/>
            <person name="Butlin R.K."/>
            <person name="Caggese C."/>
            <person name="Calvi B.R."/>
            <person name="Bernardo de Carvalho A."/>
            <person name="Caspi A."/>
            <person name="Castrezana S."/>
            <person name="Celniker S.E."/>
            <person name="Chang J.L."/>
            <person name="Chapple C."/>
            <person name="Chatterji S."/>
            <person name="Chinwalla A."/>
            <person name="Civetta A."/>
            <person name="Clifton S.W."/>
            <person name="Comeron J.M."/>
            <person name="Costello J.C."/>
            <person name="Coyne J.A."/>
            <person name="Daub J."/>
            <person name="David R.G."/>
            <person name="Delcher A.L."/>
            <person name="Delehaunty K."/>
            <person name="Do C.B."/>
            <person name="Ebling H."/>
            <person name="Edwards K."/>
            <person name="Eickbush T."/>
            <person name="Evans J.D."/>
            <person name="Filipski A."/>
            <person name="Findeiss S."/>
            <person name="Freyhult E."/>
            <person name="Fulton L."/>
            <person name="Fulton R."/>
            <person name="Garcia A.C."/>
            <person name="Gardiner A."/>
            <person name="Garfield D.A."/>
            <person name="Garvin B.E."/>
            <person name="Gibson G."/>
            <person name="Gilbert D."/>
            <person name="Gnerre S."/>
            <person name="Godfrey J."/>
            <person name="Good R."/>
            <person name="Gotea V."/>
            <person name="Gravely B."/>
            <person name="Greenberg A.J."/>
            <person name="Griffiths-Jones S."/>
            <person name="Gross S."/>
            <person name="Guigo R."/>
            <person name="Gustafson E.A."/>
            <person name="Haerty W."/>
            <person name="Hahn M.W."/>
            <person name="Halligan D.L."/>
            <person name="Halpern A.L."/>
            <person name="Halter G.M."/>
            <person name="Han M.V."/>
            <person name="Heger A."/>
            <person name="Hillier L."/>
            <person name="Hinrichs A.S."/>
            <person name="Holmes I."/>
            <person name="Hoskins R.A."/>
            <person name="Hubisz M.J."/>
            <person name="Hultmark D."/>
            <person name="Huntley M.A."/>
            <person name="Jaffe D.B."/>
            <person name="Jagadeeshan S."/>
            <person name="Jeck W.R."/>
            <person name="Johnson J."/>
            <person name="Jones C.D."/>
            <person name="Jordan W.C."/>
            <person name="Karpen G.H."/>
            <person name="Kataoka E."/>
            <person name="Keightley P.D."/>
            <person name="Kheradpour P."/>
            <person name="Kirkness E.F."/>
            <person name="Koerich L.B."/>
            <person name="Kristiansen K."/>
            <person name="Kudrna D."/>
            <person name="Kulathinal R.J."/>
            <person name="Kumar S."/>
            <person name="Kwok R."/>
            <person name="Lander E."/>
            <person name="Langley C.H."/>
            <person name="Lapoint R."/>
            <person name="Lazzaro B.P."/>
            <person name="Lee S.J."/>
            <person name="Levesque L."/>
            <person name="Li R."/>
            <person name="Lin C.F."/>
            <person name="Lin M.F."/>
            <person name="Lindblad-Toh K."/>
            <person name="Llopart A."/>
            <person name="Long M."/>
            <person name="Low L."/>
            <person name="Lozovsky E."/>
            <person name="Lu J."/>
            <person name="Luo M."/>
            <person name="Machado C.A."/>
            <person name="Makalowski W."/>
            <person name="Marzo M."/>
            <person name="Matsuda M."/>
            <person name="Matzkin L."/>
            <person name="McAllister B."/>
            <person name="McBride C.S."/>
            <person name="McKernan B."/>
            <person name="McKernan K."/>
            <person name="Mendez-Lago M."/>
            <person name="Minx P."/>
            <person name="Mollenhauer M.U."/>
            <person name="Montooth K."/>
            <person name="Mount S.M."/>
            <person name="Mu X."/>
            <person name="Myers E."/>
            <person name="Negre B."/>
            <person name="Newfeld S."/>
            <person name="Nielsen R."/>
            <person name="Noor M.A."/>
            <person name="O'Grady P."/>
            <person name="Pachter L."/>
            <person name="Papaceit M."/>
            <person name="Parisi M.J."/>
            <person name="Parisi M."/>
            <person name="Parts L."/>
            <person name="Pedersen J.S."/>
            <person name="Pesole G."/>
            <person name="Phillippy A.M."/>
            <person name="Ponting C.P."/>
            <person name="Pop M."/>
            <person name="Porcelli D."/>
            <person name="Powell J.R."/>
            <person name="Prohaska S."/>
            <person name="Pruitt K."/>
            <person name="Puig M."/>
            <person name="Quesneville H."/>
            <person name="Ram K.R."/>
            <person name="Rand D."/>
            <person name="Rasmussen M.D."/>
            <person name="Reed L.K."/>
            <person name="Reenan R."/>
            <person name="Reily A."/>
            <person name="Remington K.A."/>
            <person name="Rieger T.T."/>
            <person name="Ritchie M.G."/>
            <person name="Robin C."/>
            <person name="Rogers Y.H."/>
            <person name="Rohde C."/>
            <person name="Rozas J."/>
            <person name="Rubenfield M.J."/>
            <person name="Ruiz A."/>
            <person name="Russo S."/>
            <person name="Salzberg S.L."/>
            <person name="Sanchez-Gracia A."/>
            <person name="Saranga D.J."/>
            <person name="Sato H."/>
            <person name="Schaeffer S.W."/>
            <person name="Schatz M.C."/>
            <person name="Schlenke T."/>
            <person name="Schwartz R."/>
            <person name="Segarra C."/>
            <person name="Singh R.S."/>
            <person name="Sirot L."/>
            <person name="Sirota M."/>
            <person name="Sisneros N.B."/>
            <person name="Smith C.D."/>
            <person name="Smith T.F."/>
            <person name="Spieth J."/>
            <person name="Stage D.E."/>
            <person name="Stark A."/>
            <person name="Stephan W."/>
            <person name="Strausberg R.L."/>
            <person name="Strempel S."/>
            <person name="Sturgill D."/>
            <person name="Sutton G."/>
            <person name="Sutton G.G."/>
            <person name="Tao W."/>
            <person name="Teichmann S."/>
            <person name="Tobari Y.N."/>
            <person name="Tomimura Y."/>
            <person name="Tsolas J.M."/>
            <person name="Valente V.L."/>
            <person name="Venter E."/>
            <person name="Venter J.C."/>
            <person name="Vicario S."/>
            <person name="Vieira F.G."/>
            <person name="Vilella A.J."/>
            <person name="Villasante A."/>
            <person name="Walenz B."/>
            <person name="Wang J."/>
            <person name="Wasserman M."/>
            <person name="Watts T."/>
            <person name="Wilson D."/>
            <person name="Wilson R.K."/>
            <person name="Wing R.A."/>
            <person name="Wolfner M.F."/>
            <person name="Wong A."/>
            <person name="Wong G.K."/>
            <person name="Wu C.I."/>
            <person name="Wu G."/>
            <person name="Yamamoto D."/>
            <person name="Yang H.P."/>
            <person name="Yang S.P."/>
            <person name="Yorke J.A."/>
            <person name="Yoshida K."/>
            <person name="Zdobnov E."/>
            <person name="Zhang P."/>
            <person name="Zhang Y."/>
            <person name="Zimin A.V."/>
            <person name="Baldwin J."/>
            <person name="Abdouelleil A."/>
            <person name="Abdulkadir J."/>
            <person name="Abebe A."/>
            <person name="Abera B."/>
            <person name="Abreu J."/>
            <person name="Acer S.C."/>
            <person name="Aftuck L."/>
            <person name="Alexander A."/>
            <person name="An P."/>
            <person name="Anderson E."/>
            <person name="Anderson S."/>
            <person name="Arachi H."/>
            <person name="Azer M."/>
            <person name="Bachantsang P."/>
            <person name="Barry A."/>
            <person name="Bayul T."/>
            <person name="Berlin A."/>
            <person name="Bessette D."/>
            <person name="Bloom T."/>
            <person name="Blye J."/>
            <person name="Boguslavskiy L."/>
            <person name="Bonnet C."/>
            <person name="Boukhgalter B."/>
            <person name="Bourzgui I."/>
            <person name="Brown A."/>
            <person name="Cahill P."/>
            <person name="Channer S."/>
            <person name="Cheshatsang Y."/>
            <person name="Chuda L."/>
            <person name="Citroen M."/>
            <person name="Collymore A."/>
            <person name="Cooke P."/>
            <person name="Costello M."/>
            <person name="D'Aco K."/>
            <person name="Daza R."/>
            <person name="De Haan G."/>
            <person name="DeGray S."/>
            <person name="DeMaso C."/>
            <person name="Dhargay N."/>
            <person name="Dooley K."/>
            <person name="Dooley E."/>
            <person name="Doricent M."/>
            <person name="Dorje P."/>
            <person name="Dorjee K."/>
            <person name="Dupes A."/>
            <person name="Elong R."/>
            <person name="Falk J."/>
            <person name="Farina A."/>
            <person name="Faro S."/>
            <person name="Ferguson D."/>
            <person name="Fisher S."/>
            <person name="Foley C.D."/>
            <person name="Franke A."/>
            <person name="Friedrich D."/>
            <person name="Gadbois L."/>
            <person name="Gearin G."/>
            <person name="Gearin C.R."/>
            <person name="Giannoukos G."/>
            <person name="Goode T."/>
            <person name="Graham J."/>
            <person name="Grandbois E."/>
            <person name="Grewal S."/>
            <person name="Gyaltsen K."/>
            <person name="Hafez N."/>
            <person name="Hagos B."/>
            <person name="Hall J."/>
            <person name="Henson C."/>
            <person name="Hollinger A."/>
            <person name="Honan T."/>
            <person name="Huard M.D."/>
            <person name="Hughes L."/>
            <person name="Hurhula B."/>
            <person name="Husby M.E."/>
            <person name="Kamat A."/>
            <person name="Kanga B."/>
            <person name="Kashin S."/>
            <person name="Khazanovich D."/>
            <person name="Kisner P."/>
            <person name="Lance K."/>
            <person name="Lara M."/>
            <person name="Lee W."/>
            <person name="Lennon N."/>
            <person name="Letendre F."/>
            <person name="LeVine R."/>
            <person name="Lipovsky A."/>
            <person name="Liu X."/>
            <person name="Liu J."/>
            <person name="Liu S."/>
            <person name="Lokyitsang T."/>
            <person name="Lokyitsang Y."/>
            <person name="Lubonja R."/>
            <person name="Lui A."/>
            <person name="MacDonald P."/>
            <person name="Magnisalis V."/>
            <person name="Maru K."/>
            <person name="Matthews C."/>
            <person name="McCusker W."/>
            <person name="McDonough S."/>
            <person name="Mehta T."/>
            <person name="Meldrim J."/>
            <person name="Meneus L."/>
            <person name="Mihai O."/>
            <person name="Mihalev A."/>
            <person name="Mihova T."/>
            <person name="Mittelman R."/>
            <person name="Mlenga V."/>
            <person name="Montmayeur A."/>
            <person name="Mulrain L."/>
            <person name="Navidi A."/>
            <person name="Naylor J."/>
            <person name="Negash T."/>
            <person name="Nguyen T."/>
            <person name="Nguyen N."/>
            <person name="Nicol R."/>
            <person name="Norbu C."/>
            <person name="Norbu N."/>
            <person name="Novod N."/>
            <person name="O'Neill B."/>
            <person name="Osman S."/>
            <person name="Markiewicz E."/>
            <person name="Oyono O.L."/>
            <person name="Patti C."/>
            <person name="Phunkhang P."/>
            <person name="Pierre F."/>
            <person name="Priest M."/>
            <person name="Raghuraman S."/>
            <person name="Rege F."/>
            <person name="Reyes R."/>
            <person name="Rise C."/>
            <person name="Rogov P."/>
            <person name="Ross K."/>
            <person name="Ryan E."/>
            <person name="Settipalli S."/>
            <person name="Shea T."/>
            <person name="Sherpa N."/>
            <person name="Shi L."/>
            <person name="Shih D."/>
            <person name="Sparrow T."/>
            <person name="Spaulding J."/>
            <person name="Stalker J."/>
            <person name="Stange-Thomann N."/>
            <person name="Stavropoulos S."/>
            <person name="Stone C."/>
            <person name="Strader C."/>
            <person name="Tesfaye S."/>
            <person name="Thomson T."/>
            <person name="Thoulutsang Y."/>
            <person name="Thoulutsang D."/>
            <person name="Topham K."/>
            <person name="Topping I."/>
            <person name="Tsamla T."/>
            <person name="Vassiliev H."/>
            <person name="Vo A."/>
            <person name="Wangchuk T."/>
            <person name="Wangdi T."/>
            <person name="Weiand M."/>
            <person name="Wilkinson J."/>
            <person name="Wilson A."/>
            <person name="Yadav S."/>
            <person name="Young G."/>
            <person name="Yu Q."/>
            <person name="Zembek L."/>
            <person name="Zhong D."/>
            <person name="Zimmer A."/>
            <person name="Zwirko Z."/>
            <person name="Jaffe D.B."/>
            <person name="Alvarez P."/>
            <person name="Brockman W."/>
            <person name="Butler J."/>
            <person name="Chin C."/>
            <person name="Gnerre S."/>
            <person name="Grabherr M."/>
            <person name="Kleber M."/>
            <person name="Mauceli E."/>
            <person name="MacCallum I."/>
        </authorList>
    </citation>
    <scope>NUCLEOTIDE SEQUENCE [LARGE SCALE GENOMIC DNA]</scope>
    <source>
        <strain evidence="3">Tucson 14030-0811.24</strain>
    </source>
</reference>
<dbReference type="OrthoDB" id="7826724at2759"/>
<dbReference type="FunCoup" id="B4N6Q1">
    <property type="interactions" value="36"/>
</dbReference>
<name>B4N6Q1_DROWI</name>
<accession>B4N6Q1</accession>
<proteinExistence type="predicted"/>
<keyword evidence="1" id="KW-0732">Signal</keyword>
<dbReference type="EMBL" id="CH964161">
    <property type="protein sequence ID" value="EDW80040.1"/>
    <property type="molecule type" value="Genomic_DNA"/>
</dbReference>
<dbReference type="PhylomeDB" id="B4N6Q1"/>
<feature type="chain" id="PRO_5002819285" description="Tes115" evidence="1">
    <location>
        <begin position="21"/>
        <end position="66"/>
    </location>
</feature>
<evidence type="ECO:0008006" key="4">
    <source>
        <dbReference type="Google" id="ProtNLM"/>
    </source>
</evidence>
<gene>
    <name evidence="2" type="primary">Dwil\GK12276</name>
    <name evidence="2" type="ORF">Dwil_GK12276</name>
</gene>
<protein>
    <recommendedName>
        <fullName evidence="4">Tes115</fullName>
    </recommendedName>
</protein>
<evidence type="ECO:0000313" key="3">
    <source>
        <dbReference type="Proteomes" id="UP000007798"/>
    </source>
</evidence>
<feature type="signal peptide" evidence="1">
    <location>
        <begin position="1"/>
        <end position="20"/>
    </location>
</feature>
<keyword evidence="3" id="KW-1185">Reference proteome</keyword>
<dbReference type="InParanoid" id="B4N6Q1"/>
<dbReference type="Proteomes" id="UP000007798">
    <property type="component" value="Unassembled WGS sequence"/>
</dbReference>